<feature type="binding site" evidence="4">
    <location>
        <position position="105"/>
    </location>
    <ligand>
        <name>Zn(2+)</name>
        <dbReference type="ChEBI" id="CHEBI:29105"/>
    </ligand>
</feature>
<dbReference type="InterPro" id="IPR006680">
    <property type="entry name" value="Amidohydro-rel"/>
</dbReference>
<feature type="binding site" evidence="4">
    <location>
        <position position="253"/>
    </location>
    <ligand>
        <name>Zn(2+)</name>
        <dbReference type="ChEBI" id="CHEBI:29105"/>
    </ligand>
</feature>
<dbReference type="EC" id="3.5.4.31" evidence="4"/>
<keyword evidence="1 4" id="KW-0479">Metal-binding</keyword>
<dbReference type="AlphaFoldDB" id="G2LJH0"/>
<sequence length="476" mass="51850">MSSLHSRLKAFPSLTFILFWLLASALLLTPGQMRATTTVDLLVRGGTVVTMDAQRRIIPDGFLAVQGNRIVAVGTAAEAGQYRARTVIEASGKAVLPGLINAHTHVPMTLFRGLADDLALQEWLTKFIFPAEAKNVTREMVRAGTRLACLEMIRSGTTCFVDMYYFEDDIADVTEAAGLRAIVGQTIIDFPVPDALTPQIGLAQAERFIQKYKTGHPLITPAVAPHAPYTCAPETLIACRKLADKHGVPLVIHLAEADTETQTILERYGRRPIPHVERVGVLGARTIAAHVIQTQPDEYAILKKYNVGIVHCPQSNMKLAAGVAAVPEMRAAGLAVGLGTDGAASNNDLDLFEEMDTAAKLHKVVRRDPTVLPAETILEMATIEGARAIHMADRIGSLEAGKLADFIIVDVSNPRQLPNYQLASTLVYATKSSDVETVVVNGKLLMRDRRILTLDEAAIRRETATFRKRILESLQK</sequence>
<evidence type="ECO:0000259" key="5">
    <source>
        <dbReference type="Pfam" id="PF01979"/>
    </source>
</evidence>
<dbReference type="InterPro" id="IPR050287">
    <property type="entry name" value="MTA/SAH_deaminase"/>
</dbReference>
<evidence type="ECO:0000256" key="1">
    <source>
        <dbReference type="ARBA" id="ARBA00022723"/>
    </source>
</evidence>
<dbReference type="GO" id="GO:0046872">
    <property type="term" value="F:metal ion binding"/>
    <property type="evidence" value="ECO:0007669"/>
    <property type="project" value="UniProtKB-KW"/>
</dbReference>
<evidence type="ECO:0000256" key="3">
    <source>
        <dbReference type="ARBA" id="ARBA00022833"/>
    </source>
</evidence>
<dbReference type="EMBL" id="CP002514">
    <property type="protein sequence ID" value="AEP12859.1"/>
    <property type="molecule type" value="Genomic_DNA"/>
</dbReference>
<comment type="catalytic activity">
    <reaction evidence="4">
        <text>S-methyl-5'-thioadenosine + H2O + H(+) = S-methyl-5'-thioinosine + NH4(+)</text>
        <dbReference type="Rhea" id="RHEA:25025"/>
        <dbReference type="ChEBI" id="CHEBI:15377"/>
        <dbReference type="ChEBI" id="CHEBI:15378"/>
        <dbReference type="ChEBI" id="CHEBI:17509"/>
        <dbReference type="ChEBI" id="CHEBI:28938"/>
        <dbReference type="ChEBI" id="CHEBI:48595"/>
        <dbReference type="EC" id="3.5.4.31"/>
    </reaction>
</comment>
<dbReference type="InterPro" id="IPR032466">
    <property type="entry name" value="Metal_Hydrolase"/>
</dbReference>
<dbReference type="FunFam" id="3.20.20.140:FF:000014">
    <property type="entry name" value="5-methylthioadenosine/S-adenosylhomocysteine deaminase"/>
    <property type="match status" value="1"/>
</dbReference>
<feature type="binding site" evidence="4">
    <location>
        <position position="256"/>
    </location>
    <ligand>
        <name>substrate</name>
    </ligand>
</feature>
<dbReference type="InterPro" id="IPR011059">
    <property type="entry name" value="Metal-dep_hydrolase_composite"/>
</dbReference>
<protein>
    <recommendedName>
        <fullName evidence="4">5-methylthioadenosine/S-adenosylhomocysteine deaminase</fullName>
        <shortName evidence="4">MTA/SAH deaminase</shortName>
        <ecNumber evidence="4">3.5.4.28</ecNumber>
        <ecNumber evidence="4">3.5.4.31</ecNumber>
    </recommendedName>
</protein>
<dbReference type="EC" id="3.5.4.28" evidence="4"/>
<accession>G2LJH0</accession>
<organism evidence="6 7">
    <name type="scientific">Chloracidobacterium thermophilum (strain B)</name>
    <dbReference type="NCBI Taxonomy" id="981222"/>
    <lineage>
        <taxon>Bacteria</taxon>
        <taxon>Pseudomonadati</taxon>
        <taxon>Acidobacteriota</taxon>
        <taxon>Terriglobia</taxon>
        <taxon>Terriglobales</taxon>
        <taxon>Acidobacteriaceae</taxon>
        <taxon>Chloracidobacterium</taxon>
    </lineage>
</organism>
<dbReference type="HAMAP" id="MF_01281">
    <property type="entry name" value="MTA_SAH_deamin"/>
    <property type="match status" value="1"/>
</dbReference>
<feature type="binding site" evidence="4">
    <location>
        <position position="341"/>
    </location>
    <ligand>
        <name>substrate</name>
    </ligand>
</feature>
<feature type="domain" description="Amidohydrolase-related" evidence="5">
    <location>
        <begin position="95"/>
        <end position="444"/>
    </location>
</feature>
<dbReference type="SUPFAM" id="SSF51556">
    <property type="entry name" value="Metallo-dependent hydrolases"/>
    <property type="match status" value="1"/>
</dbReference>
<gene>
    <name evidence="4" type="primary">mtaD</name>
    <name evidence="6" type="ordered locus">Cabther_A2117</name>
</gene>
<dbReference type="GO" id="GO:0090614">
    <property type="term" value="F:5'-methylthioadenosine deaminase activity"/>
    <property type="evidence" value="ECO:0007669"/>
    <property type="project" value="UniProtKB-UniRule"/>
</dbReference>
<dbReference type="GO" id="GO:0050270">
    <property type="term" value="F:S-adenosylhomocysteine deaminase activity"/>
    <property type="evidence" value="ECO:0007669"/>
    <property type="project" value="UniProtKB-UniRule"/>
</dbReference>
<evidence type="ECO:0000313" key="7">
    <source>
        <dbReference type="Proteomes" id="UP000006791"/>
    </source>
</evidence>
<comment type="similarity">
    <text evidence="4">Belongs to the metallo-dependent hydrolases superfamily. MTA/SAH deaminase family.</text>
</comment>
<dbReference type="RefSeq" id="WP_014100596.1">
    <property type="nucleotide sequence ID" value="NC_016024.1"/>
</dbReference>
<dbReference type="PANTHER" id="PTHR43794:SF11">
    <property type="entry name" value="AMIDOHYDROLASE-RELATED DOMAIN-CONTAINING PROTEIN"/>
    <property type="match status" value="1"/>
</dbReference>
<dbReference type="STRING" id="981222.Cabther_A2117"/>
<dbReference type="Gene3D" id="3.20.20.140">
    <property type="entry name" value="Metal-dependent hydrolases"/>
    <property type="match status" value="1"/>
</dbReference>
<evidence type="ECO:0000256" key="2">
    <source>
        <dbReference type="ARBA" id="ARBA00022801"/>
    </source>
</evidence>
<keyword evidence="7" id="KW-1185">Reference proteome</keyword>
<dbReference type="CDD" id="cd01298">
    <property type="entry name" value="ATZ_TRZ_like"/>
    <property type="match status" value="1"/>
</dbReference>
<comment type="catalytic activity">
    <reaction evidence="4">
        <text>S-adenosyl-L-homocysteine + H2O + H(+) = S-inosyl-L-homocysteine + NH4(+)</text>
        <dbReference type="Rhea" id="RHEA:20716"/>
        <dbReference type="ChEBI" id="CHEBI:15377"/>
        <dbReference type="ChEBI" id="CHEBI:15378"/>
        <dbReference type="ChEBI" id="CHEBI:28938"/>
        <dbReference type="ChEBI" id="CHEBI:57856"/>
        <dbReference type="ChEBI" id="CHEBI:57985"/>
        <dbReference type="EC" id="3.5.4.28"/>
    </reaction>
</comment>
<comment type="function">
    <text evidence="4">Catalyzes the deamination of 5-methylthioadenosine and S-adenosyl-L-homocysteine into 5-methylthioinosine and S-inosyl-L-homocysteine, respectively. Is also able to deaminate adenosine.</text>
</comment>
<dbReference type="PANTHER" id="PTHR43794">
    <property type="entry name" value="AMINOHYDROLASE SSNA-RELATED"/>
    <property type="match status" value="1"/>
</dbReference>
<dbReference type="Pfam" id="PF01979">
    <property type="entry name" value="Amidohydro_1"/>
    <property type="match status" value="1"/>
</dbReference>
<feature type="binding site" evidence="4">
    <location>
        <position position="226"/>
    </location>
    <ligand>
        <name>substrate</name>
    </ligand>
</feature>
<dbReference type="Proteomes" id="UP000006791">
    <property type="component" value="Chromosome 1"/>
</dbReference>
<feature type="binding site" evidence="4">
    <location>
        <position position="103"/>
    </location>
    <ligand>
        <name>Zn(2+)</name>
        <dbReference type="ChEBI" id="CHEBI:29105"/>
    </ligand>
</feature>
<dbReference type="Gene3D" id="2.30.40.10">
    <property type="entry name" value="Urease, subunit C, domain 1"/>
    <property type="match status" value="1"/>
</dbReference>
<feature type="binding site" evidence="4">
    <location>
        <position position="132"/>
    </location>
    <ligand>
        <name>substrate</name>
    </ligand>
</feature>
<proteinExistence type="inferred from homology"/>
<comment type="caution">
    <text evidence="4">Lacks conserved residue(s) required for the propagation of feature annotation.</text>
</comment>
<dbReference type="HOGENOM" id="CLU_012358_2_1_0"/>
<dbReference type="KEGG" id="ctm:Cabther_A2117"/>
<dbReference type="SUPFAM" id="SSF51338">
    <property type="entry name" value="Composite domain of metallo-dependent hydrolases"/>
    <property type="match status" value="1"/>
</dbReference>
<keyword evidence="3 4" id="KW-0862">Zinc</keyword>
<evidence type="ECO:0000313" key="6">
    <source>
        <dbReference type="EMBL" id="AEP12859.1"/>
    </source>
</evidence>
<dbReference type="InterPro" id="IPR023512">
    <property type="entry name" value="Deaminase_MtaD/DadD"/>
</dbReference>
<reference evidence="6 7" key="1">
    <citation type="journal article" date="2012" name="Environ. Microbiol.">
        <title>Complete genome of Candidatus Chloracidobacterium thermophilum, a chlorophyll-based photoheterotroph belonging to the phylum Acidobacteria.</title>
        <authorList>
            <person name="Garcia Costas A.M."/>
            <person name="Liu Z."/>
            <person name="Tomsho L.P."/>
            <person name="Schuster S.C."/>
            <person name="Ward D.M."/>
            <person name="Bryant D.A."/>
        </authorList>
    </citation>
    <scope>NUCLEOTIDE SEQUENCE [LARGE SCALE GENOMIC DNA]</scope>
    <source>
        <strain evidence="6 7">B</strain>
    </source>
</reference>
<feature type="binding site" evidence="4">
    <location>
        <position position="341"/>
    </location>
    <ligand>
        <name>Zn(2+)</name>
        <dbReference type="ChEBI" id="CHEBI:29105"/>
    </ligand>
</feature>
<keyword evidence="2 4" id="KW-0378">Hydrolase</keyword>
<evidence type="ECO:0000256" key="4">
    <source>
        <dbReference type="HAMAP-Rule" id="MF_01281"/>
    </source>
</evidence>
<name>G2LJH0_CHLTF</name>
<comment type="cofactor">
    <cofactor evidence="4">
        <name>Zn(2+)</name>
        <dbReference type="ChEBI" id="CHEBI:29105"/>
    </cofactor>
    <text evidence="4">Binds 1 zinc ion per subunit.</text>
</comment>